<dbReference type="KEGG" id="tcl:Tchl_3018"/>
<evidence type="ECO:0000313" key="1">
    <source>
        <dbReference type="EMBL" id="APR05833.1"/>
    </source>
</evidence>
<dbReference type="Proteomes" id="UP000185739">
    <property type="component" value="Chromosome"/>
</dbReference>
<evidence type="ECO:0000313" key="2">
    <source>
        <dbReference type="Proteomes" id="UP000185739"/>
    </source>
</evidence>
<reference evidence="1 2" key="1">
    <citation type="submission" date="2016-12" db="EMBL/GenBank/DDBJ databases">
        <title>Complete genome sequence of Thauera chlorobenzoica, a Betaproteobacterium degrading haloaromatics anaerobically to CO2 and halides.</title>
        <authorList>
            <person name="Goris T."/>
            <person name="Mergelsberg M."/>
            <person name="Boll M."/>
        </authorList>
    </citation>
    <scope>NUCLEOTIDE SEQUENCE [LARGE SCALE GENOMIC DNA]</scope>
    <source>
        <strain evidence="1 2">3CB1</strain>
    </source>
</reference>
<sequence length="531" mass="57391">MQGAGESHPAIGADDYDFPPEFAEVGRQAGLAIVAKSMARAEGFQHPAMPAFWDEPRPPAVIEQAQANAAQLMQPTTTGQMNAAPMTTGRGIDFPPGLVGEAAQYIYHAAFRPVPEIALAAAITLMAGVCGRSYCTPFLDDGMNLYVVVLAKTGVGKEGATTGIDNLVSAIRPQFPTVDDFIGPAAFASGQGLLRTLDEKPCFVSVLGEFGKTLRQLTDARANSAERMLTKVLLDCYNKSGRNKVLRPMAYSDVVKNTGLIHAPSVTILGESTPEAFFDGLDVGNVEDGLIPRFIVIEFPGDVPESNWTPMLAPPQSLRDRFAALVAKAMTTRASIVRDTVAQTEDAKALLLAFEREARIATSSASGPAAQIWNRAFQNAARLASVVAVGCNYAAPVITPQIADWAIALVRRSVARLLQRFETGDVGHGDGKQFADLKRIVADYFKHDPATLERLKVDPRMAKDKIIPYRYFMQRAAALSSFKNDKQGATPAFKRAVQSMLDSGMLCEVGKMDLRSRYQYSGIAYGIGKHW</sequence>
<organism evidence="1 2">
    <name type="scientific">Thauera chlorobenzoica</name>
    <dbReference type="NCBI Taxonomy" id="96773"/>
    <lineage>
        <taxon>Bacteria</taxon>
        <taxon>Pseudomonadati</taxon>
        <taxon>Pseudomonadota</taxon>
        <taxon>Betaproteobacteria</taxon>
        <taxon>Rhodocyclales</taxon>
        <taxon>Zoogloeaceae</taxon>
        <taxon>Thauera</taxon>
    </lineage>
</organism>
<dbReference type="EMBL" id="CP018839">
    <property type="protein sequence ID" value="APR05833.1"/>
    <property type="molecule type" value="Genomic_DNA"/>
</dbReference>
<dbReference type="InterPro" id="IPR025048">
    <property type="entry name" value="DUF3987"/>
</dbReference>
<accession>A0A1L6FG62</accession>
<proteinExistence type="predicted"/>
<keyword evidence="2" id="KW-1185">Reference proteome</keyword>
<dbReference type="Pfam" id="PF13148">
    <property type="entry name" value="DUF3987"/>
    <property type="match status" value="1"/>
</dbReference>
<dbReference type="AlphaFoldDB" id="A0A1L6FG62"/>
<protein>
    <submittedName>
        <fullName evidence="1">Primase</fullName>
    </submittedName>
</protein>
<dbReference type="STRING" id="96773.Tchl_3018"/>
<name>A0A1L6FG62_9RHOO</name>
<gene>
    <name evidence="1" type="ORF">Tchl_3018</name>
</gene>